<dbReference type="InterPro" id="IPR058055">
    <property type="entry name" value="PA-PLA1"/>
</dbReference>
<dbReference type="EMBL" id="BEZZ01001355">
    <property type="protein sequence ID" value="GCC17866.1"/>
    <property type="molecule type" value="Genomic_DNA"/>
</dbReference>
<dbReference type="InterPro" id="IPR004177">
    <property type="entry name" value="DDHD_dom"/>
</dbReference>
<dbReference type="Pfam" id="PF02862">
    <property type="entry name" value="DDHD"/>
    <property type="match status" value="1"/>
</dbReference>
<dbReference type="SMART" id="SM00454">
    <property type="entry name" value="SAM"/>
    <property type="match status" value="1"/>
</dbReference>
<comment type="caution">
    <text evidence="4">The sequence shown here is derived from an EMBL/GenBank/DDBJ whole genome shotgun (WGS) entry which is preliminary data.</text>
</comment>
<comment type="similarity">
    <text evidence="1">Belongs to the PA-PLA1 family.</text>
</comment>
<protein>
    <recommendedName>
        <fullName evidence="3">DDHD domain-containing protein</fullName>
    </recommendedName>
</protein>
<dbReference type="Proteomes" id="UP000287033">
    <property type="component" value="Unassembled WGS sequence"/>
</dbReference>
<dbReference type="InterPro" id="IPR013761">
    <property type="entry name" value="SAM/pointed_sf"/>
</dbReference>
<dbReference type="GO" id="GO:0030134">
    <property type="term" value="C:COPII-coated ER to Golgi transport vesicle"/>
    <property type="evidence" value="ECO:0007669"/>
    <property type="project" value="TreeGrafter"/>
</dbReference>
<feature type="domain" description="DDHD" evidence="3">
    <location>
        <begin position="139"/>
        <end position="230"/>
    </location>
</feature>
<gene>
    <name evidence="4" type="ORF">chiPu_0017710</name>
</gene>
<dbReference type="GO" id="GO:0004806">
    <property type="term" value="F:triacylglycerol lipase activity"/>
    <property type="evidence" value="ECO:0007669"/>
    <property type="project" value="TreeGrafter"/>
</dbReference>
<evidence type="ECO:0000259" key="3">
    <source>
        <dbReference type="PROSITE" id="PS51043"/>
    </source>
</evidence>
<dbReference type="PANTHER" id="PTHR23509:SF7">
    <property type="entry name" value="PHOSPHOLIPASE DDHD2"/>
    <property type="match status" value="1"/>
</dbReference>
<evidence type="ECO:0000313" key="5">
    <source>
        <dbReference type="Proteomes" id="UP000287033"/>
    </source>
</evidence>
<sequence length="230" mass="25159">MGRHAARKDCPSCIKDVSLEQVLKAHGLLEFLGVLEKEKLDLESLVICSDAELKELGIPLGPRKKLLSLAKEMVGAQEKQDQMGEPAVRPVPEKSSQAREQAGSGEDPQRPLSTSSITSVSYEQFDVGIGQVSVNYPPISFQPDIFFAFGSPIGMFLTVRGLKRIDPNYTFPTCKRFFNIYHPVSSCFSDSWSGPSIQTLIMGDGRESANTSDPIPFPPCLSVPRGLEAI</sequence>
<dbReference type="AlphaFoldDB" id="A0A401RIE1"/>
<evidence type="ECO:0000313" key="4">
    <source>
        <dbReference type="EMBL" id="GCC17866.1"/>
    </source>
</evidence>
<feature type="region of interest" description="Disordered" evidence="2">
    <location>
        <begin position="77"/>
        <end position="115"/>
    </location>
</feature>
<keyword evidence="5" id="KW-1185">Reference proteome</keyword>
<evidence type="ECO:0000256" key="2">
    <source>
        <dbReference type="SAM" id="MobiDB-lite"/>
    </source>
</evidence>
<dbReference type="STRING" id="137246.A0A401RIE1"/>
<dbReference type="OrthoDB" id="69269at2759"/>
<dbReference type="PROSITE" id="PS51043">
    <property type="entry name" value="DDHD"/>
    <property type="match status" value="1"/>
</dbReference>
<dbReference type="SUPFAM" id="SSF47769">
    <property type="entry name" value="SAM/Pointed domain"/>
    <property type="match status" value="1"/>
</dbReference>
<dbReference type="Gene3D" id="1.10.150.50">
    <property type="entry name" value="Transcription Factor, Ets-1"/>
    <property type="match status" value="1"/>
</dbReference>
<dbReference type="GO" id="GO:0004620">
    <property type="term" value="F:phospholipase activity"/>
    <property type="evidence" value="ECO:0007669"/>
    <property type="project" value="TreeGrafter"/>
</dbReference>
<dbReference type="GO" id="GO:0046872">
    <property type="term" value="F:metal ion binding"/>
    <property type="evidence" value="ECO:0007669"/>
    <property type="project" value="InterPro"/>
</dbReference>
<dbReference type="PANTHER" id="PTHR23509">
    <property type="entry name" value="PA-PL1 PHOSPHOLIPASE FAMILY"/>
    <property type="match status" value="1"/>
</dbReference>
<name>A0A401RIE1_CHIPU</name>
<proteinExistence type="inferred from homology"/>
<reference evidence="4 5" key="1">
    <citation type="journal article" date="2018" name="Nat. Ecol. Evol.">
        <title>Shark genomes provide insights into elasmobranch evolution and the origin of vertebrates.</title>
        <authorList>
            <person name="Hara Y"/>
            <person name="Yamaguchi K"/>
            <person name="Onimaru K"/>
            <person name="Kadota M"/>
            <person name="Koyanagi M"/>
            <person name="Keeley SD"/>
            <person name="Tatsumi K"/>
            <person name="Tanaka K"/>
            <person name="Motone F"/>
            <person name="Kageyama Y"/>
            <person name="Nozu R"/>
            <person name="Adachi N"/>
            <person name="Nishimura O"/>
            <person name="Nakagawa R"/>
            <person name="Tanegashima C"/>
            <person name="Kiyatake I"/>
            <person name="Matsumoto R"/>
            <person name="Murakumo K"/>
            <person name="Nishida K"/>
            <person name="Terakita A"/>
            <person name="Kuratani S"/>
            <person name="Sato K"/>
            <person name="Hyodo S Kuraku.S."/>
        </authorList>
    </citation>
    <scope>NUCLEOTIDE SEQUENCE [LARGE SCALE GENOMIC DNA]</scope>
</reference>
<evidence type="ECO:0000256" key="1">
    <source>
        <dbReference type="ARBA" id="ARBA00038464"/>
    </source>
</evidence>
<organism evidence="4 5">
    <name type="scientific">Chiloscyllium punctatum</name>
    <name type="common">Brownbanded bambooshark</name>
    <name type="synonym">Hemiscyllium punctatum</name>
    <dbReference type="NCBI Taxonomy" id="137246"/>
    <lineage>
        <taxon>Eukaryota</taxon>
        <taxon>Metazoa</taxon>
        <taxon>Chordata</taxon>
        <taxon>Craniata</taxon>
        <taxon>Vertebrata</taxon>
        <taxon>Chondrichthyes</taxon>
        <taxon>Elasmobranchii</taxon>
        <taxon>Galeomorphii</taxon>
        <taxon>Galeoidea</taxon>
        <taxon>Orectolobiformes</taxon>
        <taxon>Hemiscylliidae</taxon>
        <taxon>Chiloscyllium</taxon>
    </lineage>
</organism>
<dbReference type="InterPro" id="IPR001660">
    <property type="entry name" value="SAM"/>
</dbReference>
<accession>A0A401RIE1</accession>